<dbReference type="PANTHER" id="PTHR33991:SF1">
    <property type="entry name" value="DNA REPAIR PROTEIN RECO"/>
    <property type="match status" value="1"/>
</dbReference>
<dbReference type="InterPro" id="IPR042242">
    <property type="entry name" value="RecO_C"/>
</dbReference>
<evidence type="ECO:0000256" key="2">
    <source>
        <dbReference type="ARBA" id="ARBA00021310"/>
    </source>
</evidence>
<gene>
    <name evidence="7 9" type="primary">recO</name>
    <name evidence="9" type="ORF">ATZ99_17630</name>
</gene>
<dbReference type="InterPro" id="IPR022572">
    <property type="entry name" value="DNA_rep/recomb_RecO_N"/>
</dbReference>
<dbReference type="Pfam" id="PF02565">
    <property type="entry name" value="RecO_C"/>
    <property type="match status" value="1"/>
</dbReference>
<dbReference type="Proteomes" id="UP000075737">
    <property type="component" value="Unassembled WGS sequence"/>
</dbReference>
<evidence type="ECO:0000256" key="4">
    <source>
        <dbReference type="ARBA" id="ARBA00023172"/>
    </source>
</evidence>
<evidence type="ECO:0000256" key="6">
    <source>
        <dbReference type="ARBA" id="ARBA00033409"/>
    </source>
</evidence>
<evidence type="ECO:0000256" key="3">
    <source>
        <dbReference type="ARBA" id="ARBA00022763"/>
    </source>
</evidence>
<proteinExistence type="inferred from homology"/>
<keyword evidence="10" id="KW-1185">Reference proteome</keyword>
<keyword evidence="4 7" id="KW-0233">DNA recombination</keyword>
<dbReference type="InterPro" id="IPR037278">
    <property type="entry name" value="ARFGAP/RecO"/>
</dbReference>
<dbReference type="NCBIfam" id="TIGR00613">
    <property type="entry name" value="reco"/>
    <property type="match status" value="1"/>
</dbReference>
<reference evidence="9 10" key="1">
    <citation type="submission" date="2015-12" db="EMBL/GenBank/DDBJ databases">
        <title>Draft genome of Thermovenabulum gondwanense isolated from a red thermophilic microbial mat colonisisng an outflow channel of a bore well.</title>
        <authorList>
            <person name="Patel B.K."/>
        </authorList>
    </citation>
    <scope>NUCLEOTIDE SEQUENCE [LARGE SCALE GENOMIC DNA]</scope>
    <source>
        <strain evidence="9 10">R270</strain>
    </source>
</reference>
<dbReference type="HAMAP" id="MF_00201">
    <property type="entry name" value="RecO"/>
    <property type="match status" value="1"/>
</dbReference>
<dbReference type="Gene3D" id="2.40.50.140">
    <property type="entry name" value="Nucleic acid-binding proteins"/>
    <property type="match status" value="1"/>
</dbReference>
<protein>
    <recommendedName>
        <fullName evidence="2 7">DNA repair protein RecO</fullName>
    </recommendedName>
    <alternativeName>
        <fullName evidence="6 7">Recombination protein O</fullName>
    </alternativeName>
</protein>
<comment type="function">
    <text evidence="7">Involved in DNA repair and RecF pathway recombination.</text>
</comment>
<name>A0A161PVZ4_9FIRM</name>
<dbReference type="SUPFAM" id="SSF57863">
    <property type="entry name" value="ArfGap/RecO-like zinc finger"/>
    <property type="match status" value="1"/>
</dbReference>
<evidence type="ECO:0000256" key="5">
    <source>
        <dbReference type="ARBA" id="ARBA00023204"/>
    </source>
</evidence>
<dbReference type="RefSeq" id="WP_068748878.1">
    <property type="nucleotide sequence ID" value="NZ_LOHZ01000037.1"/>
</dbReference>
<evidence type="ECO:0000256" key="7">
    <source>
        <dbReference type="HAMAP-Rule" id="MF_00201"/>
    </source>
</evidence>
<keyword evidence="5 7" id="KW-0234">DNA repair</keyword>
<dbReference type="GO" id="GO:0006310">
    <property type="term" value="P:DNA recombination"/>
    <property type="evidence" value="ECO:0007669"/>
    <property type="project" value="UniProtKB-UniRule"/>
</dbReference>
<dbReference type="Pfam" id="PF11967">
    <property type="entry name" value="RecO_N"/>
    <property type="match status" value="1"/>
</dbReference>
<evidence type="ECO:0000259" key="8">
    <source>
        <dbReference type="Pfam" id="PF11967"/>
    </source>
</evidence>
<sequence>MALYKTKGVVLNHRELGESDKILTLYTLEKGKIHVVAKGVRRPRNSLIAGTLIFSHSNFLIAEGKNMDIIIQAEVINSHSKIRADLKKMAYGAYFSELLRISTPERNKNEKLYHFFLKTINLVERFDELDVLARCFEVKFLSIQGYTPNLSQCVVCGREKSSRFYLSSLFGGLLCENCFEKDKNSKILSKQSILLILTLLYSPMEKVQLINIDGKILKEMEDALINFISNIFDKDIKTYKFLDAVRKL</sequence>
<dbReference type="InterPro" id="IPR003717">
    <property type="entry name" value="RecO"/>
</dbReference>
<evidence type="ECO:0000313" key="10">
    <source>
        <dbReference type="Proteomes" id="UP000075737"/>
    </source>
</evidence>
<dbReference type="PANTHER" id="PTHR33991">
    <property type="entry name" value="DNA REPAIR PROTEIN RECO"/>
    <property type="match status" value="1"/>
</dbReference>
<dbReference type="Gene3D" id="1.20.1440.120">
    <property type="entry name" value="Recombination protein O, C-terminal domain"/>
    <property type="match status" value="1"/>
</dbReference>
<dbReference type="AlphaFoldDB" id="A0A161PVZ4"/>
<comment type="similarity">
    <text evidence="1 7">Belongs to the RecO family.</text>
</comment>
<dbReference type="InterPro" id="IPR012340">
    <property type="entry name" value="NA-bd_OB-fold"/>
</dbReference>
<dbReference type="SUPFAM" id="SSF50249">
    <property type="entry name" value="Nucleic acid-binding proteins"/>
    <property type="match status" value="1"/>
</dbReference>
<feature type="domain" description="DNA replication/recombination mediator RecO N-terminal" evidence="8">
    <location>
        <begin position="1"/>
        <end position="78"/>
    </location>
</feature>
<dbReference type="OrthoDB" id="9797083at2"/>
<dbReference type="GO" id="GO:0043590">
    <property type="term" value="C:bacterial nucleoid"/>
    <property type="evidence" value="ECO:0007669"/>
    <property type="project" value="TreeGrafter"/>
</dbReference>
<dbReference type="STRING" id="520767.ATZ99_17630"/>
<evidence type="ECO:0000313" key="9">
    <source>
        <dbReference type="EMBL" id="KYO65174.1"/>
    </source>
</evidence>
<dbReference type="GO" id="GO:0006302">
    <property type="term" value="P:double-strand break repair"/>
    <property type="evidence" value="ECO:0007669"/>
    <property type="project" value="TreeGrafter"/>
</dbReference>
<comment type="caution">
    <text evidence="9">The sequence shown here is derived from an EMBL/GenBank/DDBJ whole genome shotgun (WGS) entry which is preliminary data.</text>
</comment>
<evidence type="ECO:0000256" key="1">
    <source>
        <dbReference type="ARBA" id="ARBA00007452"/>
    </source>
</evidence>
<keyword evidence="3 7" id="KW-0227">DNA damage</keyword>
<dbReference type="EMBL" id="LOHZ01000037">
    <property type="protein sequence ID" value="KYO65174.1"/>
    <property type="molecule type" value="Genomic_DNA"/>
</dbReference>
<accession>A0A161PVZ4</accession>
<organism evidence="9 10">
    <name type="scientific">Thermovenabulum gondwanense</name>
    <dbReference type="NCBI Taxonomy" id="520767"/>
    <lineage>
        <taxon>Bacteria</taxon>
        <taxon>Bacillati</taxon>
        <taxon>Bacillota</taxon>
        <taxon>Clostridia</taxon>
        <taxon>Thermosediminibacterales</taxon>
        <taxon>Thermosediminibacteraceae</taxon>
        <taxon>Thermovenabulum</taxon>
    </lineage>
</organism>